<keyword evidence="4 8" id="KW-0732">Signal</keyword>
<comment type="similarity">
    <text evidence="2">Belongs to the lipid A palmitoyltransferase family.</text>
</comment>
<evidence type="ECO:0000256" key="6">
    <source>
        <dbReference type="ARBA" id="ARBA00023237"/>
    </source>
</evidence>
<dbReference type="RefSeq" id="WP_091817680.1">
    <property type="nucleotide sequence ID" value="NZ_FOCW01000007.1"/>
</dbReference>
<organism evidence="9 10">
    <name type="scientific">Brachymonas denitrificans DSM 15123</name>
    <dbReference type="NCBI Taxonomy" id="1121117"/>
    <lineage>
        <taxon>Bacteria</taxon>
        <taxon>Pseudomonadati</taxon>
        <taxon>Pseudomonadota</taxon>
        <taxon>Betaproteobacteria</taxon>
        <taxon>Burkholderiales</taxon>
        <taxon>Comamonadaceae</taxon>
        <taxon>Brachymonas</taxon>
    </lineage>
</organism>
<name>A0A1H8JPR1_9BURK</name>
<keyword evidence="6" id="KW-0998">Cell outer membrane</keyword>
<dbReference type="STRING" id="1121117.SAMN02745977_02138"/>
<protein>
    <submittedName>
        <fullName evidence="9">Palmitoyl transferase</fullName>
    </submittedName>
</protein>
<keyword evidence="5" id="KW-0472">Membrane</keyword>
<dbReference type="EMBL" id="FOCW01000007">
    <property type="protein sequence ID" value="SEN82710.1"/>
    <property type="molecule type" value="Genomic_DNA"/>
</dbReference>
<comment type="subcellular location">
    <subcellularLocation>
        <location evidence="1">Cell outer membrane</location>
    </subcellularLocation>
</comment>
<dbReference type="SUPFAM" id="SSF56925">
    <property type="entry name" value="OMPA-like"/>
    <property type="match status" value="1"/>
</dbReference>
<evidence type="ECO:0000256" key="1">
    <source>
        <dbReference type="ARBA" id="ARBA00004442"/>
    </source>
</evidence>
<dbReference type="AlphaFoldDB" id="A0A1H8JPR1"/>
<evidence type="ECO:0000256" key="4">
    <source>
        <dbReference type="ARBA" id="ARBA00022729"/>
    </source>
</evidence>
<evidence type="ECO:0000313" key="9">
    <source>
        <dbReference type="EMBL" id="SEN82710.1"/>
    </source>
</evidence>
<dbReference type="Gene3D" id="2.40.160.20">
    <property type="match status" value="1"/>
</dbReference>
<feature type="chain" id="PRO_5011440168" evidence="8">
    <location>
        <begin position="20"/>
        <end position="184"/>
    </location>
</feature>
<dbReference type="InterPro" id="IPR011250">
    <property type="entry name" value="OMP/PagP_B-barrel"/>
</dbReference>
<dbReference type="Pfam" id="PF07017">
    <property type="entry name" value="PagP"/>
    <property type="match status" value="1"/>
</dbReference>
<evidence type="ECO:0000256" key="8">
    <source>
        <dbReference type="SAM" id="SignalP"/>
    </source>
</evidence>
<accession>A0A1H8JPR1</accession>
<reference evidence="9 10" key="1">
    <citation type="submission" date="2016-10" db="EMBL/GenBank/DDBJ databases">
        <authorList>
            <person name="de Groot N.N."/>
        </authorList>
    </citation>
    <scope>NUCLEOTIDE SEQUENCE [LARGE SCALE GENOMIC DNA]</scope>
    <source>
        <strain evidence="9 10">DSM 15123</strain>
    </source>
</reference>
<evidence type="ECO:0000256" key="3">
    <source>
        <dbReference type="ARBA" id="ARBA00022679"/>
    </source>
</evidence>
<gene>
    <name evidence="9" type="ORF">SAMN02745977_02138</name>
</gene>
<dbReference type="OrthoDB" id="9156803at2"/>
<feature type="signal peptide" evidence="8">
    <location>
        <begin position="1"/>
        <end position="19"/>
    </location>
</feature>
<evidence type="ECO:0000256" key="2">
    <source>
        <dbReference type="ARBA" id="ARBA00006368"/>
    </source>
</evidence>
<dbReference type="InterPro" id="IPR009746">
    <property type="entry name" value="LipidA_acyl_PagP"/>
</dbReference>
<evidence type="ECO:0000313" key="10">
    <source>
        <dbReference type="Proteomes" id="UP000199531"/>
    </source>
</evidence>
<dbReference type="GO" id="GO:0016746">
    <property type="term" value="F:acyltransferase activity"/>
    <property type="evidence" value="ECO:0007669"/>
    <property type="project" value="UniProtKB-KW"/>
</dbReference>
<proteinExistence type="inferred from homology"/>
<keyword evidence="3 9" id="KW-0808">Transferase</keyword>
<dbReference type="Proteomes" id="UP000199531">
    <property type="component" value="Unassembled WGS sequence"/>
</dbReference>
<keyword evidence="10" id="KW-1185">Reference proteome</keyword>
<dbReference type="GO" id="GO:0009279">
    <property type="term" value="C:cell outer membrane"/>
    <property type="evidence" value="ECO:0007669"/>
    <property type="project" value="UniProtKB-SubCell"/>
</dbReference>
<evidence type="ECO:0000256" key="5">
    <source>
        <dbReference type="ARBA" id="ARBA00023136"/>
    </source>
</evidence>
<sequence length="184" mass="20734">MRRSVLMFLLCAMPALAHADSLLDRAIDTVSNRWNAAGENGKVDLYLPLHAWHDRNTYTPEERSSLNEQPWGLGIGRSATTPDGRSHYSFYALAFRDSEGDVQPVAGYLQTWRTQPSGLFAGLGYTAFVTARRYFHNYLPFPAVLPVAELGYGDFSLYATYIPGGKYKDRRYGNIAFVMARYAF</sequence>
<keyword evidence="7" id="KW-0012">Acyltransferase</keyword>
<evidence type="ECO:0000256" key="7">
    <source>
        <dbReference type="ARBA" id="ARBA00023315"/>
    </source>
</evidence>